<evidence type="ECO:0000256" key="3">
    <source>
        <dbReference type="ARBA" id="ARBA00009677"/>
    </source>
</evidence>
<evidence type="ECO:0000313" key="12">
    <source>
        <dbReference type="Proteomes" id="UP000188603"/>
    </source>
</evidence>
<name>A0A1U9KAK6_9BACL</name>
<dbReference type="STRING" id="1471761.B0W44_16400"/>
<comment type="subcellular location">
    <subcellularLocation>
        <location evidence="1 7">Bacterial flagellum</location>
    </subcellularLocation>
    <subcellularLocation>
        <location evidence="2 7">Secreted</location>
    </subcellularLocation>
</comment>
<dbReference type="PANTHER" id="PTHR30033:SF1">
    <property type="entry name" value="FLAGELLAR HOOK-ASSOCIATED PROTEIN 1"/>
    <property type="match status" value="1"/>
</dbReference>
<keyword evidence="12" id="KW-1185">Reference proteome</keyword>
<dbReference type="OrthoDB" id="9802553at2"/>
<evidence type="ECO:0000256" key="5">
    <source>
        <dbReference type="ARBA" id="ARBA00022525"/>
    </source>
</evidence>
<dbReference type="InterPro" id="IPR002371">
    <property type="entry name" value="FlgK"/>
</dbReference>
<evidence type="ECO:0000259" key="10">
    <source>
        <dbReference type="Pfam" id="PF22638"/>
    </source>
</evidence>
<dbReference type="InterPro" id="IPR053927">
    <property type="entry name" value="FlgK_helical"/>
</dbReference>
<keyword evidence="8" id="KW-0175">Coiled coil</keyword>
<dbReference type="GO" id="GO:0005198">
    <property type="term" value="F:structural molecule activity"/>
    <property type="evidence" value="ECO:0007669"/>
    <property type="project" value="UniProtKB-UniRule"/>
</dbReference>
<dbReference type="PANTHER" id="PTHR30033">
    <property type="entry name" value="FLAGELLAR HOOK-ASSOCIATED PROTEIN 1"/>
    <property type="match status" value="1"/>
</dbReference>
<evidence type="ECO:0000256" key="2">
    <source>
        <dbReference type="ARBA" id="ARBA00004613"/>
    </source>
</evidence>
<dbReference type="InterPro" id="IPR010930">
    <property type="entry name" value="Flg_bb/hook_C_dom"/>
</dbReference>
<dbReference type="GO" id="GO:0005576">
    <property type="term" value="C:extracellular region"/>
    <property type="evidence" value="ECO:0007669"/>
    <property type="project" value="UniProtKB-SubCell"/>
</dbReference>
<dbReference type="NCBIfam" id="TIGR02492">
    <property type="entry name" value="flgK_ends"/>
    <property type="match status" value="1"/>
</dbReference>
<keyword evidence="5 7" id="KW-0964">Secreted</keyword>
<gene>
    <name evidence="7" type="primary">flgK</name>
    <name evidence="11" type="ORF">B0W44_16400</name>
</gene>
<sequence length="533" mass="58556">MRSTFHGLETMKRAIYAQQYGIYTTGHNIANANTEGYTRQRVNMGTMTPLDPIGVNRSAMAGQLGTGVIVRDVVRLREAFLDSQFRHEHQRVGDWEVRLDTLEKLEAIVNEPSENGLGAALDEFWTAWDELAANPGEHTTRTLVIQKMQALVEAFNAKGRQLSDLKRDLEENLDIKFNEANELLKHIRDLNEQINKVEASGDNANDLRDRRDLAVDQLSRLLDIRVEVSGEKGNETYKIVLANGESDPSDQEFDGVLLDGTNNPYSLDDSLKDFIDGGEINGIFVSLDTVTRYQNELNALVNTLVQGKVEVTLPAGTVLASDIIAEDGTILYQKDTVLDEPLTITVNGLNGLHQLGWDGQEPPQPGGLLFETADDSEAFTAENIRVSSELLKDESLLAPSNKVIVHEDGSYTALPESNGIALIIAKFKDEGQFEFDDGNGNATVAKGTIGGYYSAYAANLGVETDSAGKQLSNNMSVLNHVEMRRASVSAVSLDEEMANLIMFQHAYNAAARNITAIDEMLDRIINGMGHVGR</sequence>
<evidence type="ECO:0000256" key="6">
    <source>
        <dbReference type="ARBA" id="ARBA00023143"/>
    </source>
</evidence>
<evidence type="ECO:0000256" key="7">
    <source>
        <dbReference type="RuleBase" id="RU362065"/>
    </source>
</evidence>
<evidence type="ECO:0000256" key="8">
    <source>
        <dbReference type="SAM" id="Coils"/>
    </source>
</evidence>
<dbReference type="EMBL" id="CP019699">
    <property type="protein sequence ID" value="AQS57097.1"/>
    <property type="molecule type" value="Genomic_DNA"/>
</dbReference>
<dbReference type="GO" id="GO:0009424">
    <property type="term" value="C:bacterial-type flagellum hook"/>
    <property type="evidence" value="ECO:0007669"/>
    <property type="project" value="UniProtKB-UniRule"/>
</dbReference>
<dbReference type="SUPFAM" id="SSF64518">
    <property type="entry name" value="Phase 1 flagellin"/>
    <property type="match status" value="1"/>
</dbReference>
<keyword evidence="11" id="KW-0966">Cell projection</keyword>
<feature type="domain" description="Flagellar hook-associated protein FlgK helical" evidence="10">
    <location>
        <begin position="102"/>
        <end position="306"/>
    </location>
</feature>
<evidence type="ECO:0000256" key="1">
    <source>
        <dbReference type="ARBA" id="ARBA00004365"/>
    </source>
</evidence>
<keyword evidence="6 7" id="KW-0975">Bacterial flagellum</keyword>
<feature type="domain" description="Flagellar basal-body/hook protein C-terminal" evidence="9">
    <location>
        <begin position="488"/>
        <end position="526"/>
    </location>
</feature>
<evidence type="ECO:0000313" key="11">
    <source>
        <dbReference type="EMBL" id="AQS57097.1"/>
    </source>
</evidence>
<organism evidence="11 12">
    <name type="scientific">Novibacillus thermophilus</name>
    <dbReference type="NCBI Taxonomy" id="1471761"/>
    <lineage>
        <taxon>Bacteria</taxon>
        <taxon>Bacillati</taxon>
        <taxon>Bacillota</taxon>
        <taxon>Bacilli</taxon>
        <taxon>Bacillales</taxon>
        <taxon>Thermoactinomycetaceae</taxon>
        <taxon>Novibacillus</taxon>
    </lineage>
</organism>
<dbReference type="Pfam" id="PF06429">
    <property type="entry name" value="Flg_bbr_C"/>
    <property type="match status" value="1"/>
</dbReference>
<dbReference type="KEGG" id="ntr:B0W44_16400"/>
<dbReference type="GO" id="GO:0044780">
    <property type="term" value="P:bacterial-type flagellum assembly"/>
    <property type="evidence" value="ECO:0007669"/>
    <property type="project" value="InterPro"/>
</dbReference>
<proteinExistence type="inferred from homology"/>
<feature type="coiled-coil region" evidence="8">
    <location>
        <begin position="152"/>
        <end position="207"/>
    </location>
</feature>
<dbReference type="RefSeq" id="WP_077720959.1">
    <property type="nucleotide sequence ID" value="NZ_CP019699.1"/>
</dbReference>
<dbReference type="PRINTS" id="PR01005">
    <property type="entry name" value="FLGHOOKAP1"/>
</dbReference>
<dbReference type="Proteomes" id="UP000188603">
    <property type="component" value="Chromosome"/>
</dbReference>
<dbReference type="Pfam" id="PF22638">
    <property type="entry name" value="FlgK_D1"/>
    <property type="match status" value="1"/>
</dbReference>
<accession>A0A1U9KAK6</accession>
<dbReference type="AlphaFoldDB" id="A0A1U9KAK6"/>
<reference evidence="11 12" key="1">
    <citation type="journal article" date="2015" name="Int. J. Syst. Evol. Microbiol.">
        <title>Novibacillus thermophilus gen. nov., sp. nov., a Gram-staining-negative and moderately thermophilic member of the family Thermoactinomycetaceae.</title>
        <authorList>
            <person name="Yang G."/>
            <person name="Chen J."/>
            <person name="Zhou S."/>
        </authorList>
    </citation>
    <scope>NUCLEOTIDE SEQUENCE [LARGE SCALE GENOMIC DNA]</scope>
    <source>
        <strain evidence="11 12">SG-1</strain>
    </source>
</reference>
<comment type="similarity">
    <text evidence="3 7">Belongs to the flagella basal body rod proteins family.</text>
</comment>
<protein>
    <recommendedName>
        <fullName evidence="4 7">Flagellar hook-associated protein 1</fullName>
        <shortName evidence="7">HAP1</shortName>
    </recommendedName>
</protein>
<keyword evidence="11" id="KW-0969">Cilium</keyword>
<keyword evidence="11" id="KW-0282">Flagellum</keyword>
<evidence type="ECO:0000256" key="4">
    <source>
        <dbReference type="ARBA" id="ARBA00016244"/>
    </source>
</evidence>
<evidence type="ECO:0000259" key="9">
    <source>
        <dbReference type="Pfam" id="PF06429"/>
    </source>
</evidence>